<evidence type="ECO:0000313" key="1">
    <source>
        <dbReference type="EMBL" id="MFC6823467.1"/>
    </source>
</evidence>
<dbReference type="Proteomes" id="UP001596408">
    <property type="component" value="Unassembled WGS sequence"/>
</dbReference>
<name>A0ABD5TVD4_9EURY</name>
<protein>
    <recommendedName>
        <fullName evidence="3">Halobacterial output domain-containing protein</fullName>
    </recommendedName>
</protein>
<accession>A0ABD5TVD4</accession>
<reference evidence="1 2" key="1">
    <citation type="journal article" date="2019" name="Int. J. Syst. Evol. Microbiol.">
        <title>The Global Catalogue of Microorganisms (GCM) 10K type strain sequencing project: providing services to taxonomists for standard genome sequencing and annotation.</title>
        <authorList>
            <consortium name="The Broad Institute Genomics Platform"/>
            <consortium name="The Broad Institute Genome Sequencing Center for Infectious Disease"/>
            <person name="Wu L."/>
            <person name="Ma J."/>
        </authorList>
    </citation>
    <scope>NUCLEOTIDE SEQUENCE [LARGE SCALE GENOMIC DNA]</scope>
    <source>
        <strain evidence="1 2">YIM 94188</strain>
    </source>
</reference>
<gene>
    <name evidence="1" type="ORF">ACFQEV_00385</name>
</gene>
<dbReference type="EMBL" id="JBHSXH010000002">
    <property type="protein sequence ID" value="MFC6823467.1"/>
    <property type="molecule type" value="Genomic_DNA"/>
</dbReference>
<organism evidence="1 2">
    <name type="scientific">Halopelagius fulvigenes</name>
    <dbReference type="NCBI Taxonomy" id="1198324"/>
    <lineage>
        <taxon>Archaea</taxon>
        <taxon>Methanobacteriati</taxon>
        <taxon>Methanobacteriota</taxon>
        <taxon>Stenosarchaea group</taxon>
        <taxon>Halobacteria</taxon>
        <taxon>Halobacteriales</taxon>
        <taxon>Haloferacaceae</taxon>
    </lineage>
</organism>
<keyword evidence="2" id="KW-1185">Reference proteome</keyword>
<proteinExistence type="predicted"/>
<sequence length="78" mass="8616">MTRRRTRRSLERAVEDLEGTEDYPDTNLAEIIAAMQADAFETVDGEAGLVRVHGQVKRSPEIDPSVWSDCPGVGEDEA</sequence>
<comment type="caution">
    <text evidence="1">The sequence shown here is derived from an EMBL/GenBank/DDBJ whole genome shotgun (WGS) entry which is preliminary data.</text>
</comment>
<evidence type="ECO:0008006" key="3">
    <source>
        <dbReference type="Google" id="ProtNLM"/>
    </source>
</evidence>
<dbReference type="AlphaFoldDB" id="A0ABD5TVD4"/>
<dbReference type="RefSeq" id="WP_379691900.1">
    <property type="nucleotide sequence ID" value="NZ_JBHSXH010000002.1"/>
</dbReference>
<evidence type="ECO:0000313" key="2">
    <source>
        <dbReference type="Proteomes" id="UP001596408"/>
    </source>
</evidence>